<dbReference type="PANTHER" id="PTHR11358:SF26">
    <property type="entry name" value="GUANIDINO ACID HYDROLASE, MITOCHONDRIAL"/>
    <property type="match status" value="1"/>
</dbReference>
<sequence length="352" mass="37675">MVDSAKLARLRERYGNASPADFFDPQFRQVAEAVFRGAEAPRQPYCDAGTLLDAPLRTDLAALPDFGGIDIALVGVPLDLGVTNRAGSRFGPRALRNTDRIGPYDHVLKLAPATLVEIADIGDVPFANYLSHDSCHHDIQAFYARLAEAGVIPLSVGGDHSITGSILKSLGRNRPVGLVHFDAHCDTSGVGDGARFHHSGPFRTAVLDGVLDPDRSIQIGIRGSAEFFWEFSYESGMTVLHAEDVEEMGVKAVIAKAREVVGDGPVYVSFDVDCLDPVYAPGTGTPEVGGLTSREALAILRGLDGLDVVGADVVEVAPQYDPTSNTAQVGAQILFEELCLATRALRNRRQAR</sequence>
<evidence type="ECO:0000256" key="4">
    <source>
        <dbReference type="RuleBase" id="RU003684"/>
    </source>
</evidence>
<dbReference type="Gene3D" id="3.40.800.10">
    <property type="entry name" value="Ureohydrolase domain"/>
    <property type="match status" value="1"/>
</dbReference>
<dbReference type="GO" id="GO:0033389">
    <property type="term" value="P:putrescine biosynthetic process from arginine, via agmatine"/>
    <property type="evidence" value="ECO:0007669"/>
    <property type="project" value="TreeGrafter"/>
</dbReference>
<dbReference type="RefSeq" id="WP_149230912.1">
    <property type="nucleotide sequence ID" value="NZ_JALJXJ010000004.1"/>
</dbReference>
<organism evidence="5 6">
    <name type="scientific">Azospirillum lipoferum</name>
    <dbReference type="NCBI Taxonomy" id="193"/>
    <lineage>
        <taxon>Bacteria</taxon>
        <taxon>Pseudomonadati</taxon>
        <taxon>Pseudomonadota</taxon>
        <taxon>Alphaproteobacteria</taxon>
        <taxon>Rhodospirillales</taxon>
        <taxon>Azospirillaceae</taxon>
        <taxon>Azospirillum</taxon>
    </lineage>
</organism>
<dbReference type="Pfam" id="PF00491">
    <property type="entry name" value="Arginase"/>
    <property type="match status" value="1"/>
</dbReference>
<dbReference type="PROSITE" id="PS51409">
    <property type="entry name" value="ARGINASE_2"/>
    <property type="match status" value="1"/>
</dbReference>
<dbReference type="InterPro" id="IPR020855">
    <property type="entry name" value="Ureohydrolase_Mn_BS"/>
</dbReference>
<gene>
    <name evidence="5" type="primary">speB</name>
    <name evidence="5" type="ORF">FZ942_09725</name>
</gene>
<dbReference type="InterPro" id="IPR006035">
    <property type="entry name" value="Ureohydrolase"/>
</dbReference>
<dbReference type="AlphaFoldDB" id="A0A5A9GPP5"/>
<evidence type="ECO:0000313" key="5">
    <source>
        <dbReference type="EMBL" id="KAA0596397.1"/>
    </source>
</evidence>
<dbReference type="EMBL" id="VTTN01000003">
    <property type="protein sequence ID" value="KAA0596397.1"/>
    <property type="molecule type" value="Genomic_DNA"/>
</dbReference>
<dbReference type="InterPro" id="IPR023696">
    <property type="entry name" value="Ureohydrolase_dom_sf"/>
</dbReference>
<evidence type="ECO:0000256" key="3">
    <source>
        <dbReference type="ARBA" id="ARBA00022801"/>
    </source>
</evidence>
<dbReference type="EC" id="3.5.3.11" evidence="5"/>
<reference evidence="5 6" key="1">
    <citation type="submission" date="2019-08" db="EMBL/GenBank/DDBJ databases">
        <authorList>
            <person name="Grouzdev D."/>
            <person name="Tikhonova E."/>
            <person name="Kravchenko I."/>
        </authorList>
    </citation>
    <scope>NUCLEOTIDE SEQUENCE [LARGE SCALE GENOMIC DNA]</scope>
    <source>
        <strain evidence="5 6">59b</strain>
    </source>
</reference>
<proteinExistence type="inferred from homology"/>
<keyword evidence="2" id="KW-0479">Metal-binding</keyword>
<evidence type="ECO:0000313" key="6">
    <source>
        <dbReference type="Proteomes" id="UP000324927"/>
    </source>
</evidence>
<name>A0A5A9GPP5_AZOLI</name>
<dbReference type="NCBIfam" id="TIGR01230">
    <property type="entry name" value="agmatinase"/>
    <property type="match status" value="1"/>
</dbReference>
<accession>A0A5A9GPP5</accession>
<dbReference type="GO" id="GO:0008783">
    <property type="term" value="F:agmatinase activity"/>
    <property type="evidence" value="ECO:0007669"/>
    <property type="project" value="UniProtKB-EC"/>
</dbReference>
<dbReference type="Proteomes" id="UP000324927">
    <property type="component" value="Unassembled WGS sequence"/>
</dbReference>
<evidence type="ECO:0000256" key="1">
    <source>
        <dbReference type="ARBA" id="ARBA00009227"/>
    </source>
</evidence>
<keyword evidence="3 4" id="KW-0378">Hydrolase</keyword>
<evidence type="ECO:0000256" key="2">
    <source>
        <dbReference type="ARBA" id="ARBA00022723"/>
    </source>
</evidence>
<comment type="caution">
    <text evidence="5">The sequence shown here is derived from an EMBL/GenBank/DDBJ whole genome shotgun (WGS) entry which is preliminary data.</text>
</comment>
<dbReference type="GO" id="GO:0046872">
    <property type="term" value="F:metal ion binding"/>
    <property type="evidence" value="ECO:0007669"/>
    <property type="project" value="UniProtKB-KW"/>
</dbReference>
<comment type="similarity">
    <text evidence="1">Belongs to the arginase family. Agmatinase subfamily.</text>
</comment>
<dbReference type="PROSITE" id="PS01053">
    <property type="entry name" value="ARGINASE_1"/>
    <property type="match status" value="1"/>
</dbReference>
<dbReference type="OrthoDB" id="9788689at2"/>
<dbReference type="InterPro" id="IPR005925">
    <property type="entry name" value="Agmatinase-rel"/>
</dbReference>
<dbReference type="PANTHER" id="PTHR11358">
    <property type="entry name" value="ARGINASE/AGMATINASE"/>
    <property type="match status" value="1"/>
</dbReference>
<dbReference type="CDD" id="cd11592">
    <property type="entry name" value="Agmatinase_PAH"/>
    <property type="match status" value="1"/>
</dbReference>
<dbReference type="SUPFAM" id="SSF52768">
    <property type="entry name" value="Arginase/deacetylase"/>
    <property type="match status" value="1"/>
</dbReference>
<protein>
    <submittedName>
        <fullName evidence="5">Agmatinase</fullName>
        <ecNumber evidence="5">3.5.3.11</ecNumber>
    </submittedName>
</protein>
<keyword evidence="6" id="KW-1185">Reference proteome</keyword>